<dbReference type="PANTHER" id="PTHR36091:SF2">
    <property type="entry name" value="AMINOGLYCOSIDE PHOSPHOTRANSFERASE DOMAIN-CONTAINING PROTEIN"/>
    <property type="match status" value="1"/>
</dbReference>
<dbReference type="InterPro" id="IPR051035">
    <property type="entry name" value="Mito_inheritance_9"/>
</dbReference>
<dbReference type="OrthoDB" id="10003767at2759"/>
<keyword evidence="4" id="KW-1185">Reference proteome</keyword>
<dbReference type="GO" id="GO:0005739">
    <property type="term" value="C:mitochondrion"/>
    <property type="evidence" value="ECO:0007669"/>
    <property type="project" value="TreeGrafter"/>
</dbReference>
<dbReference type="Pfam" id="PF01636">
    <property type="entry name" value="APH"/>
    <property type="match status" value="1"/>
</dbReference>
<accession>A0A139H6N8</accession>
<evidence type="ECO:0000256" key="1">
    <source>
        <dbReference type="SAM" id="MobiDB-lite"/>
    </source>
</evidence>
<evidence type="ECO:0000313" key="4">
    <source>
        <dbReference type="Proteomes" id="UP000070133"/>
    </source>
</evidence>
<dbReference type="AlphaFoldDB" id="A0A139H6N8"/>
<evidence type="ECO:0000313" key="3">
    <source>
        <dbReference type="EMBL" id="KXS98135.1"/>
    </source>
</evidence>
<evidence type="ECO:0000259" key="2">
    <source>
        <dbReference type="Pfam" id="PF01636"/>
    </source>
</evidence>
<name>A0A139H6N8_9PEZI</name>
<comment type="caution">
    <text evidence="3">The sequence shown here is derived from an EMBL/GenBank/DDBJ whole genome shotgun (WGS) entry which is preliminary data.</text>
</comment>
<sequence>MLLCRSLSSSSPASRYAIRSLAPCCRPTAEQCCANINFHADRAMSSVKTAASASTSPLFKYTSGRWVYNEDKRLAERERIFNVAELQGLAAHAVNRTTEDTAGIEKLGEGAANRAFTIHFKDGFKVVARIPYPYVEPKGLAVASEAATMTFLRSKGIPVPKIFDYSCSSDNAAGTEYIFMEFCSGMELAGIWDGLGEACQTRLVRSLVDVEARLSNIRLPASGSLYFLRDVPANATKVAVDTEDVDRPDSLYLGPSTDLPFWFGKRNNLDVDRGPFSTSEAVMNSGAIKEMRYLEQYGRPLLPFNRFQRETFNLEKQMPSIHLDSIQKYLQISKYLIPRAKSLTTPTLRHPDLRPGNIFVSDDLHITALIDWQHSVVQPLFLSCGVPEFLASPSHHSDTSETSGTFPEKGASDTSQRLELSRQIHCHEAYVDMTERHNPLHFEALTDPFAVARQKIHRLAGGPWQGDNIPLRSSLMFVKQHWSQICSDSAVPCPISFTQEDETECLRLDDAEQQGVEQLEEFKRAIGLGPEGWVSNENYDAAREAIARMKQMSLEQAESEEEMTAIRDHWVFDDMDEEEYS</sequence>
<dbReference type="STRING" id="321146.A0A139H6N8"/>
<gene>
    <name evidence="3" type="ORF">AC578_9393</name>
</gene>
<dbReference type="EMBL" id="LFZN01000121">
    <property type="protein sequence ID" value="KXS98135.1"/>
    <property type="molecule type" value="Genomic_DNA"/>
</dbReference>
<protein>
    <recommendedName>
        <fullName evidence="2">Aminoglycoside phosphotransferase domain-containing protein</fullName>
    </recommendedName>
</protein>
<dbReference type="SUPFAM" id="SSF56112">
    <property type="entry name" value="Protein kinase-like (PK-like)"/>
    <property type="match status" value="1"/>
</dbReference>
<dbReference type="Proteomes" id="UP000070133">
    <property type="component" value="Unassembled WGS sequence"/>
</dbReference>
<feature type="domain" description="Aminoglycoside phosphotransferase" evidence="2">
    <location>
        <begin position="104"/>
        <end position="379"/>
    </location>
</feature>
<dbReference type="PANTHER" id="PTHR36091">
    <property type="entry name" value="ALTERED INHERITANCE OF MITOCHONDRIA PROTEIN 9, MITOCHONDRIAL"/>
    <property type="match status" value="1"/>
</dbReference>
<dbReference type="Gene3D" id="3.90.1200.10">
    <property type="match status" value="1"/>
</dbReference>
<feature type="region of interest" description="Disordered" evidence="1">
    <location>
        <begin position="393"/>
        <end position="418"/>
    </location>
</feature>
<organism evidence="3 4">
    <name type="scientific">Pseudocercospora eumusae</name>
    <dbReference type="NCBI Taxonomy" id="321146"/>
    <lineage>
        <taxon>Eukaryota</taxon>
        <taxon>Fungi</taxon>
        <taxon>Dikarya</taxon>
        <taxon>Ascomycota</taxon>
        <taxon>Pezizomycotina</taxon>
        <taxon>Dothideomycetes</taxon>
        <taxon>Dothideomycetidae</taxon>
        <taxon>Mycosphaerellales</taxon>
        <taxon>Mycosphaerellaceae</taxon>
        <taxon>Pseudocercospora</taxon>
    </lineage>
</organism>
<reference evidence="3 4" key="1">
    <citation type="submission" date="2015-07" db="EMBL/GenBank/DDBJ databases">
        <title>Comparative genomics of the Sigatoka disease complex on banana suggests a link between parallel evolutionary changes in Pseudocercospora fijiensis and Pseudocercospora eumusae and increased virulence on the banana host.</title>
        <authorList>
            <person name="Chang T.-C."/>
            <person name="Salvucci A."/>
            <person name="Crous P.W."/>
            <person name="Stergiopoulos I."/>
        </authorList>
    </citation>
    <scope>NUCLEOTIDE SEQUENCE [LARGE SCALE GENOMIC DNA]</scope>
    <source>
        <strain evidence="3 4">CBS 114824</strain>
    </source>
</reference>
<dbReference type="InterPro" id="IPR011009">
    <property type="entry name" value="Kinase-like_dom_sf"/>
</dbReference>
<dbReference type="InterPro" id="IPR002575">
    <property type="entry name" value="Aminoglycoside_PTrfase"/>
</dbReference>
<dbReference type="Gene3D" id="3.30.200.20">
    <property type="entry name" value="Phosphorylase Kinase, domain 1"/>
    <property type="match status" value="1"/>
</dbReference>
<proteinExistence type="predicted"/>